<comment type="subunit">
    <text evidence="13">Component of SIN3 complexes. Interacts with SIN3A in a complex composed of HDAC1, SAP30 and SIN3A. Component of the SIN3B complex, which includes SIN3B, HDAC2 or HDAC1, PHF12 and MORF4L1; interacts directly with all subunits. Interacts with TLE5.</text>
</comment>
<evidence type="ECO:0000256" key="7">
    <source>
        <dbReference type="ARBA" id="ARBA00022771"/>
    </source>
</evidence>
<dbReference type="PROSITE" id="PS01359">
    <property type="entry name" value="ZF_PHD_1"/>
    <property type="match status" value="1"/>
</dbReference>
<evidence type="ECO:0000256" key="8">
    <source>
        <dbReference type="ARBA" id="ARBA00022833"/>
    </source>
</evidence>
<feature type="compositionally biased region" description="Basic and acidic residues" evidence="17">
    <location>
        <begin position="484"/>
        <end position="495"/>
    </location>
</feature>
<dbReference type="InterPro" id="IPR019786">
    <property type="entry name" value="Zinc_finger_PHD-type_CS"/>
</dbReference>
<dbReference type="InterPro" id="IPR001965">
    <property type="entry name" value="Znf_PHD"/>
</dbReference>
<keyword evidence="11" id="KW-0804">Transcription</keyword>
<keyword evidence="3" id="KW-1017">Isopeptide bond</keyword>
<dbReference type="Gene3D" id="2.30.30.1150">
    <property type="match status" value="1"/>
</dbReference>
<evidence type="ECO:0000313" key="20">
    <source>
        <dbReference type="EMBL" id="JAS05554.1"/>
    </source>
</evidence>
<dbReference type="InterPro" id="IPR031966">
    <property type="entry name" value="PHF12_MRG-bd"/>
</dbReference>
<dbReference type="Pfam" id="PF16737">
    <property type="entry name" value="PHF12_MRG_bd"/>
    <property type="match status" value="1"/>
</dbReference>
<evidence type="ECO:0000256" key="5">
    <source>
        <dbReference type="ARBA" id="ARBA00022723"/>
    </source>
</evidence>
<dbReference type="InterPro" id="IPR011011">
    <property type="entry name" value="Znf_FYVE_PHD"/>
</dbReference>
<evidence type="ECO:0000256" key="4">
    <source>
        <dbReference type="ARBA" id="ARBA00022553"/>
    </source>
</evidence>
<gene>
    <name evidence="20" type="ORF">g.9688</name>
</gene>
<dbReference type="SUPFAM" id="SSF49879">
    <property type="entry name" value="SMAD/FHA domain"/>
    <property type="match status" value="1"/>
</dbReference>
<dbReference type="CDD" id="cd15533">
    <property type="entry name" value="PHD1_PHF12"/>
    <property type="match status" value="1"/>
</dbReference>
<evidence type="ECO:0000256" key="1">
    <source>
        <dbReference type="ARBA" id="ARBA00004123"/>
    </source>
</evidence>
<feature type="region of interest" description="Disordered" evidence="17">
    <location>
        <begin position="180"/>
        <end position="202"/>
    </location>
</feature>
<keyword evidence="2" id="KW-0678">Repressor</keyword>
<dbReference type="Gene3D" id="3.30.40.10">
    <property type="entry name" value="Zinc/RING finger domain, C3HC4 (zinc finger)"/>
    <property type="match status" value="1"/>
</dbReference>
<dbReference type="InterPro" id="IPR019787">
    <property type="entry name" value="Znf_PHD-finger"/>
</dbReference>
<dbReference type="GO" id="GO:0000122">
    <property type="term" value="P:negative regulation of transcription by RNA polymerase II"/>
    <property type="evidence" value="ECO:0007669"/>
    <property type="project" value="TreeGrafter"/>
</dbReference>
<dbReference type="InterPro" id="IPR000253">
    <property type="entry name" value="FHA_dom"/>
</dbReference>
<keyword evidence="6" id="KW-0677">Repeat</keyword>
<evidence type="ECO:0000256" key="3">
    <source>
        <dbReference type="ARBA" id="ARBA00022499"/>
    </source>
</evidence>
<organism evidence="20">
    <name type="scientific">Clastoptera arizonana</name>
    <name type="common">Arizona spittle bug</name>
    <dbReference type="NCBI Taxonomy" id="38151"/>
    <lineage>
        <taxon>Eukaryota</taxon>
        <taxon>Metazoa</taxon>
        <taxon>Ecdysozoa</taxon>
        <taxon>Arthropoda</taxon>
        <taxon>Hexapoda</taxon>
        <taxon>Insecta</taxon>
        <taxon>Pterygota</taxon>
        <taxon>Neoptera</taxon>
        <taxon>Paraneoptera</taxon>
        <taxon>Hemiptera</taxon>
        <taxon>Auchenorrhyncha</taxon>
        <taxon>Cercopoidea</taxon>
        <taxon>Clastopteridae</taxon>
        <taxon>Clastoptera</taxon>
    </lineage>
</organism>
<dbReference type="GO" id="GO:0008270">
    <property type="term" value="F:zinc ion binding"/>
    <property type="evidence" value="ECO:0007669"/>
    <property type="project" value="UniProtKB-KW"/>
</dbReference>
<sequence length="807" mass="89904">MSSSKATEDTGLMEIISKLIAPPPSTEESTKAKKREGLDLHPYYRKPGKGHNHDSCDACGEGGNLLCCDKCPASFHLECHNPPLEEKDIPAGQWVCHFCNTLETLSIEKIIGADIATRRIISSPTLSSREQRAQSRAFKKMYRLEADVVEQAFAYLVKDGGETNPVEFDLPQSMQIPITFPGTDKASGSGTRSNKIGTRRSSAKKKDYELDSQGLVPFPVKTCFVCSKSCKRNLLISCDFCPSYFHLDCVTPPLTSPPTSRWMCPNHPEHFMDGNLLKSCSVTERLKVWDTFNSIDHLQVKTDFLRKVHRKNPPFNFRNRYAPAGTAMVPDSVKSKYENRSSSLLTLANLALQIERQSLSNDRTAGVESTSDCTSRSTLPPTPEEQNTMLSFVLGMNLEFLEKMASLVPEIKEPNRTDSDSGLSELTNETIINLRPNCDNIYFNGAHKMNRMEECTGDIDIFNGDSVIEVSSENSFPFLSNGEVRSKSDENHCDDGQEDNSQGKSSDSQTHLIFKKEVNDFINTLESLPENWNANVLMNSLSNNVIRLLAFQRLSQIIDKTTHTEDIVTASNVETINSATAVNGSNDILPIIKSAPTPPCGLPSYSVKLRATLEPLITSLTHPIIAVMPYRTLSIGTGLGSDVTLSQYRHCNFTSDRHATIYYDQHLHVYELVNFSEHGTVVDEVLYCGNEKKVLRKRPKANQKAIGLKRKVGAELKNTKKKGKNNTHENVLDTKCMTQSTSTFKTPCSCRSNQVENAFQQSAILHHGSHIKFGCVEFIFSIQQLDEPMSLSESRANSNENIECIEV</sequence>
<evidence type="ECO:0000256" key="16">
    <source>
        <dbReference type="PROSITE-ProRule" id="PRU00146"/>
    </source>
</evidence>
<keyword evidence="10" id="KW-0805">Transcription regulation</keyword>
<reference evidence="20" key="1">
    <citation type="submission" date="2015-12" db="EMBL/GenBank/DDBJ databases">
        <title>De novo transcriptome assembly of four potential Pierce s Disease insect vectors from Arizona vineyards.</title>
        <authorList>
            <person name="Tassone E.E."/>
        </authorList>
    </citation>
    <scope>NUCLEOTIDE SEQUENCE</scope>
</reference>
<dbReference type="FunFam" id="3.30.40.10:FF:000164">
    <property type="entry name" value="PHD finger protein 12"/>
    <property type="match status" value="1"/>
</dbReference>
<dbReference type="InterPro" id="IPR013083">
    <property type="entry name" value="Znf_RING/FYVE/PHD"/>
</dbReference>
<feature type="region of interest" description="Disordered" evidence="17">
    <location>
        <begin position="479"/>
        <end position="509"/>
    </location>
</feature>
<dbReference type="AlphaFoldDB" id="A0A1B6BWY5"/>
<feature type="domain" description="PHD-type" evidence="19">
    <location>
        <begin position="53"/>
        <end position="102"/>
    </location>
</feature>
<keyword evidence="8" id="KW-0862">Zinc</keyword>
<dbReference type="PROSITE" id="PS50006">
    <property type="entry name" value="FHA_DOMAIN"/>
    <property type="match status" value="1"/>
</dbReference>
<evidence type="ECO:0000256" key="9">
    <source>
        <dbReference type="ARBA" id="ARBA00022843"/>
    </source>
</evidence>
<dbReference type="GO" id="GO:0070822">
    <property type="term" value="C:Sin3-type complex"/>
    <property type="evidence" value="ECO:0007669"/>
    <property type="project" value="TreeGrafter"/>
</dbReference>
<comment type="subcellular location">
    <subcellularLocation>
        <location evidence="1">Nucleus</location>
    </subcellularLocation>
</comment>
<evidence type="ECO:0000256" key="13">
    <source>
        <dbReference type="ARBA" id="ARBA00065785"/>
    </source>
</evidence>
<dbReference type="Pfam" id="PF00628">
    <property type="entry name" value="PHD"/>
    <property type="match status" value="2"/>
</dbReference>
<dbReference type="InterPro" id="IPR008984">
    <property type="entry name" value="SMAD_FHA_dom_sf"/>
</dbReference>
<dbReference type="PANTHER" id="PTHR46309:SF1">
    <property type="entry name" value="PHD FINGER PROTEIN 12"/>
    <property type="match status" value="1"/>
</dbReference>
<dbReference type="PANTHER" id="PTHR46309">
    <property type="entry name" value="PHD FINGER PROTEIN 12"/>
    <property type="match status" value="1"/>
</dbReference>
<feature type="region of interest" description="Disordered" evidence="17">
    <location>
        <begin position="1"/>
        <end position="38"/>
    </location>
</feature>
<dbReference type="InterPro" id="IPR042163">
    <property type="entry name" value="PHF12"/>
</dbReference>
<dbReference type="FunFam" id="3.30.40.10:FF:000154">
    <property type="entry name" value="PHD finger protein 12"/>
    <property type="match status" value="1"/>
</dbReference>
<evidence type="ECO:0000259" key="19">
    <source>
        <dbReference type="PROSITE" id="PS50016"/>
    </source>
</evidence>
<feature type="compositionally biased region" description="Basic and acidic residues" evidence="17">
    <location>
        <begin position="28"/>
        <end position="38"/>
    </location>
</feature>
<accession>A0A1B6BWY5</accession>
<dbReference type="PROSITE" id="PS50016">
    <property type="entry name" value="ZF_PHD_2"/>
    <property type="match status" value="2"/>
</dbReference>
<feature type="domain" description="FHA" evidence="18">
    <location>
        <begin position="633"/>
        <end position="687"/>
    </location>
</feature>
<dbReference type="GO" id="GO:0003714">
    <property type="term" value="F:transcription corepressor activity"/>
    <property type="evidence" value="ECO:0007669"/>
    <property type="project" value="InterPro"/>
</dbReference>
<proteinExistence type="predicted"/>
<evidence type="ECO:0000256" key="10">
    <source>
        <dbReference type="ARBA" id="ARBA00023015"/>
    </source>
</evidence>
<keyword evidence="4" id="KW-0597">Phosphoprotein</keyword>
<dbReference type="EMBL" id="GEDC01031744">
    <property type="protein sequence ID" value="JAS05554.1"/>
    <property type="molecule type" value="Transcribed_RNA"/>
</dbReference>
<protein>
    <recommendedName>
        <fullName evidence="14">PHD finger protein 12</fullName>
    </recommendedName>
    <alternativeName>
        <fullName evidence="15">PHD factor 1</fullName>
    </alternativeName>
</protein>
<dbReference type="SUPFAM" id="SSF57903">
    <property type="entry name" value="FYVE/PHD zinc finger"/>
    <property type="match status" value="2"/>
</dbReference>
<evidence type="ECO:0000259" key="18">
    <source>
        <dbReference type="PROSITE" id="PS50006"/>
    </source>
</evidence>
<evidence type="ECO:0000256" key="14">
    <source>
        <dbReference type="ARBA" id="ARBA00068755"/>
    </source>
</evidence>
<evidence type="ECO:0000256" key="11">
    <source>
        <dbReference type="ARBA" id="ARBA00023163"/>
    </source>
</evidence>
<feature type="compositionally biased region" description="Polar residues" evidence="17">
    <location>
        <begin position="186"/>
        <end position="196"/>
    </location>
</feature>
<dbReference type="SMART" id="SM00249">
    <property type="entry name" value="PHD"/>
    <property type="match status" value="2"/>
</dbReference>
<dbReference type="CDD" id="cd15534">
    <property type="entry name" value="PHD2_PHF12_Rco1"/>
    <property type="match status" value="1"/>
</dbReference>
<evidence type="ECO:0000256" key="12">
    <source>
        <dbReference type="ARBA" id="ARBA00023242"/>
    </source>
</evidence>
<keyword evidence="9" id="KW-0832">Ubl conjugation</keyword>
<evidence type="ECO:0000256" key="2">
    <source>
        <dbReference type="ARBA" id="ARBA00022491"/>
    </source>
</evidence>
<feature type="domain" description="PHD-type" evidence="19">
    <location>
        <begin position="220"/>
        <end position="270"/>
    </location>
</feature>
<name>A0A1B6BWY5_9HEMI</name>
<keyword evidence="12" id="KW-0539">Nucleus</keyword>
<feature type="compositionally biased region" description="Polar residues" evidence="17">
    <location>
        <begin position="499"/>
        <end position="509"/>
    </location>
</feature>
<evidence type="ECO:0000256" key="17">
    <source>
        <dbReference type="SAM" id="MobiDB-lite"/>
    </source>
</evidence>
<evidence type="ECO:0000256" key="15">
    <source>
        <dbReference type="ARBA" id="ARBA00076589"/>
    </source>
</evidence>
<keyword evidence="5" id="KW-0479">Metal-binding</keyword>
<evidence type="ECO:0000256" key="6">
    <source>
        <dbReference type="ARBA" id="ARBA00022737"/>
    </source>
</evidence>
<feature type="region of interest" description="Disordered" evidence="17">
    <location>
        <begin position="361"/>
        <end position="385"/>
    </location>
</feature>
<keyword evidence="7 16" id="KW-0863">Zinc-finger</keyword>